<dbReference type="SUPFAM" id="SSF118290">
    <property type="entry name" value="WRKY DNA-binding domain"/>
    <property type="match status" value="1"/>
</dbReference>
<reference evidence="8 9" key="1">
    <citation type="submission" date="2019-11" db="EMBL/GenBank/DDBJ databases">
        <title>Whole genome sequence of Oryza granulata.</title>
        <authorList>
            <person name="Li W."/>
        </authorList>
    </citation>
    <scope>NUCLEOTIDE SEQUENCE [LARGE SCALE GENOMIC DNA]</scope>
    <source>
        <strain evidence="9">cv. Menghai</strain>
        <tissue evidence="8">Leaf</tissue>
    </source>
</reference>
<dbReference type="InterPro" id="IPR036576">
    <property type="entry name" value="WRKY_dom_sf"/>
</dbReference>
<dbReference type="InterPro" id="IPR044810">
    <property type="entry name" value="WRKY_plant"/>
</dbReference>
<keyword evidence="4" id="KW-0804">Transcription</keyword>
<comment type="caution">
    <text evidence="8">The sequence shown here is derived from an EMBL/GenBank/DDBJ whole genome shotgun (WGS) entry which is preliminary data.</text>
</comment>
<evidence type="ECO:0000256" key="2">
    <source>
        <dbReference type="ARBA" id="ARBA00023015"/>
    </source>
</evidence>
<dbReference type="PROSITE" id="PS50811">
    <property type="entry name" value="WRKY"/>
    <property type="match status" value="1"/>
</dbReference>
<keyword evidence="9" id="KW-1185">Reference proteome</keyword>
<evidence type="ECO:0000256" key="6">
    <source>
        <dbReference type="SAM" id="MobiDB-lite"/>
    </source>
</evidence>
<keyword evidence="5" id="KW-0539">Nucleus</keyword>
<dbReference type="OrthoDB" id="2021064at2759"/>
<feature type="domain" description="WRKY" evidence="7">
    <location>
        <begin position="142"/>
        <end position="182"/>
    </location>
</feature>
<dbReference type="Pfam" id="PF03106">
    <property type="entry name" value="WRKY"/>
    <property type="match status" value="1"/>
</dbReference>
<sequence length="313" mass="35006">MNNCSSKRSPADEYPSSVCCDHRPALREIARGQSLVTQLRAVVLPALQADERCDLAAQMLEGILDCSRKAMSELQLLLSSNSPADDDDDHVDDKRRVRKISDDDDGCSSKAAEDQNAKPLRQHKRRRFGDSVSVETPVPHYDGHQWRKYGQKHINNAKHPRSYYRCTYRQEEKCKATKTVQQREDLHYANSNNCDHPVMYTVVYYGQHTCCKGPAADDDHVVVDEASQISSQSQSQSSSSNLQPARAGDSNQCSSISVTCSSSTVVEDCNKLLDILPAADDLTTDVLLFDLTAYYAPLDLDINWEMDADALWV</sequence>
<dbReference type="Gene3D" id="2.20.25.80">
    <property type="entry name" value="WRKY domain"/>
    <property type="match status" value="1"/>
</dbReference>
<evidence type="ECO:0000256" key="3">
    <source>
        <dbReference type="ARBA" id="ARBA00023125"/>
    </source>
</evidence>
<evidence type="ECO:0000259" key="7">
    <source>
        <dbReference type="PROSITE" id="PS50811"/>
    </source>
</evidence>
<organism evidence="8 9">
    <name type="scientific">Oryza meyeriana var. granulata</name>
    <dbReference type="NCBI Taxonomy" id="110450"/>
    <lineage>
        <taxon>Eukaryota</taxon>
        <taxon>Viridiplantae</taxon>
        <taxon>Streptophyta</taxon>
        <taxon>Embryophyta</taxon>
        <taxon>Tracheophyta</taxon>
        <taxon>Spermatophyta</taxon>
        <taxon>Magnoliopsida</taxon>
        <taxon>Liliopsida</taxon>
        <taxon>Poales</taxon>
        <taxon>Poaceae</taxon>
        <taxon>BOP clade</taxon>
        <taxon>Oryzoideae</taxon>
        <taxon>Oryzeae</taxon>
        <taxon>Oryzinae</taxon>
        <taxon>Oryza</taxon>
        <taxon>Oryza meyeriana</taxon>
    </lineage>
</organism>
<keyword evidence="2" id="KW-0805">Transcription regulation</keyword>
<dbReference type="PANTHER" id="PTHR31282">
    <property type="entry name" value="WRKY TRANSCRIPTION FACTOR 21-RELATED"/>
    <property type="match status" value="1"/>
</dbReference>
<evidence type="ECO:0000313" key="8">
    <source>
        <dbReference type="EMBL" id="KAF0916561.1"/>
    </source>
</evidence>
<dbReference type="SMART" id="SM00774">
    <property type="entry name" value="WRKY"/>
    <property type="match status" value="1"/>
</dbReference>
<proteinExistence type="predicted"/>
<feature type="region of interest" description="Disordered" evidence="6">
    <location>
        <begin position="226"/>
        <end position="251"/>
    </location>
</feature>
<comment type="subcellular location">
    <subcellularLocation>
        <location evidence="1">Nucleus</location>
    </subcellularLocation>
</comment>
<dbReference type="EMBL" id="SPHZ02000005">
    <property type="protein sequence ID" value="KAF0916561.1"/>
    <property type="molecule type" value="Genomic_DNA"/>
</dbReference>
<dbReference type="AlphaFoldDB" id="A0A6G1DVY8"/>
<name>A0A6G1DVY8_9ORYZ</name>
<feature type="compositionally biased region" description="Low complexity" evidence="6">
    <location>
        <begin position="226"/>
        <end position="240"/>
    </location>
</feature>
<dbReference type="InterPro" id="IPR003657">
    <property type="entry name" value="WRKY_dom"/>
</dbReference>
<evidence type="ECO:0000256" key="5">
    <source>
        <dbReference type="ARBA" id="ARBA00023242"/>
    </source>
</evidence>
<keyword evidence="3" id="KW-0238">DNA-binding</keyword>
<gene>
    <name evidence="8" type="ORF">E2562_007636</name>
</gene>
<evidence type="ECO:0000256" key="4">
    <source>
        <dbReference type="ARBA" id="ARBA00023163"/>
    </source>
</evidence>
<accession>A0A6G1DVY8</accession>
<evidence type="ECO:0000313" key="9">
    <source>
        <dbReference type="Proteomes" id="UP000479710"/>
    </source>
</evidence>
<protein>
    <recommendedName>
        <fullName evidence="7">WRKY domain-containing protein</fullName>
    </recommendedName>
</protein>
<feature type="region of interest" description="Disordered" evidence="6">
    <location>
        <begin position="99"/>
        <end position="139"/>
    </location>
</feature>
<dbReference type="GO" id="GO:0003700">
    <property type="term" value="F:DNA-binding transcription factor activity"/>
    <property type="evidence" value="ECO:0007669"/>
    <property type="project" value="InterPro"/>
</dbReference>
<dbReference type="GO" id="GO:0043565">
    <property type="term" value="F:sequence-specific DNA binding"/>
    <property type="evidence" value="ECO:0007669"/>
    <property type="project" value="InterPro"/>
</dbReference>
<dbReference type="Proteomes" id="UP000479710">
    <property type="component" value="Unassembled WGS sequence"/>
</dbReference>
<dbReference type="GO" id="GO:0005634">
    <property type="term" value="C:nucleus"/>
    <property type="evidence" value="ECO:0007669"/>
    <property type="project" value="UniProtKB-SubCell"/>
</dbReference>
<evidence type="ECO:0000256" key="1">
    <source>
        <dbReference type="ARBA" id="ARBA00004123"/>
    </source>
</evidence>